<reference evidence="6 7" key="1">
    <citation type="submission" date="2019-03" db="EMBL/GenBank/DDBJ databases">
        <title>Genomic Encyclopedia of Type Strains, Phase III (KMG-III): the genomes of soil and plant-associated and newly described type strains.</title>
        <authorList>
            <person name="Whitman W."/>
        </authorList>
    </citation>
    <scope>NUCLEOTIDE SEQUENCE [LARGE SCALE GENOMIC DNA]</scope>
    <source>
        <strain evidence="6 7">CGMCC 1.7660</strain>
    </source>
</reference>
<feature type="region of interest" description="Disordered" evidence="4">
    <location>
        <begin position="1"/>
        <end position="24"/>
    </location>
</feature>
<gene>
    <name evidence="6" type="ORF">A8950_3006</name>
</gene>
<feature type="domain" description="HTH gntR-type" evidence="5">
    <location>
        <begin position="27"/>
        <end position="95"/>
    </location>
</feature>
<dbReference type="EMBL" id="SNYW01000011">
    <property type="protein sequence ID" value="TDQ80476.1"/>
    <property type="molecule type" value="Genomic_DNA"/>
</dbReference>
<dbReference type="InterPro" id="IPR000524">
    <property type="entry name" value="Tscrpt_reg_HTH_GntR"/>
</dbReference>
<evidence type="ECO:0000256" key="3">
    <source>
        <dbReference type="ARBA" id="ARBA00023163"/>
    </source>
</evidence>
<feature type="compositionally biased region" description="Polar residues" evidence="4">
    <location>
        <begin position="1"/>
        <end position="10"/>
    </location>
</feature>
<keyword evidence="1" id="KW-0805">Transcription regulation</keyword>
<protein>
    <submittedName>
        <fullName evidence="6">GntR family transcriptional regulator</fullName>
    </submittedName>
</protein>
<evidence type="ECO:0000256" key="1">
    <source>
        <dbReference type="ARBA" id="ARBA00023015"/>
    </source>
</evidence>
<keyword evidence="7" id="KW-1185">Reference proteome</keyword>
<evidence type="ECO:0000313" key="7">
    <source>
        <dbReference type="Proteomes" id="UP000295783"/>
    </source>
</evidence>
<keyword evidence="2" id="KW-0238">DNA-binding</keyword>
<dbReference type="SMART" id="SM00345">
    <property type="entry name" value="HTH_GNTR"/>
    <property type="match status" value="1"/>
</dbReference>
<evidence type="ECO:0000256" key="4">
    <source>
        <dbReference type="SAM" id="MobiDB-lite"/>
    </source>
</evidence>
<dbReference type="PANTHER" id="PTHR43537">
    <property type="entry name" value="TRANSCRIPTIONAL REGULATOR, GNTR FAMILY"/>
    <property type="match status" value="1"/>
</dbReference>
<dbReference type="Pfam" id="PF07729">
    <property type="entry name" value="FCD"/>
    <property type="match status" value="1"/>
</dbReference>
<dbReference type="SUPFAM" id="SSF46785">
    <property type="entry name" value="Winged helix' DNA-binding domain"/>
    <property type="match status" value="1"/>
</dbReference>
<dbReference type="PROSITE" id="PS50949">
    <property type="entry name" value="HTH_GNTR"/>
    <property type="match status" value="1"/>
</dbReference>
<dbReference type="PANTHER" id="PTHR43537:SF44">
    <property type="entry name" value="GNTR FAMILY REGULATORY PROTEIN"/>
    <property type="match status" value="1"/>
</dbReference>
<dbReference type="Gene3D" id="1.20.120.530">
    <property type="entry name" value="GntR ligand-binding domain-like"/>
    <property type="match status" value="1"/>
</dbReference>
<dbReference type="InterPro" id="IPR036388">
    <property type="entry name" value="WH-like_DNA-bd_sf"/>
</dbReference>
<dbReference type="InterPro" id="IPR036390">
    <property type="entry name" value="WH_DNA-bd_sf"/>
</dbReference>
<evidence type="ECO:0000313" key="6">
    <source>
        <dbReference type="EMBL" id="TDQ80476.1"/>
    </source>
</evidence>
<dbReference type="OrthoDB" id="9809707at2"/>
<evidence type="ECO:0000259" key="5">
    <source>
        <dbReference type="PROSITE" id="PS50949"/>
    </source>
</evidence>
<comment type="caution">
    <text evidence="6">The sequence shown here is derived from an EMBL/GenBank/DDBJ whole genome shotgun (WGS) entry which is preliminary data.</text>
</comment>
<proteinExistence type="predicted"/>
<organism evidence="6 7">
    <name type="scientific">Dongia mobilis</name>
    <dbReference type="NCBI Taxonomy" id="578943"/>
    <lineage>
        <taxon>Bacteria</taxon>
        <taxon>Pseudomonadati</taxon>
        <taxon>Pseudomonadota</taxon>
        <taxon>Alphaproteobacteria</taxon>
        <taxon>Rhodospirillales</taxon>
        <taxon>Dongiaceae</taxon>
        <taxon>Dongia</taxon>
    </lineage>
</organism>
<dbReference type="PRINTS" id="PR00035">
    <property type="entry name" value="HTHGNTR"/>
</dbReference>
<sequence>MLPKQNQAGRNQAARDSDAARRPFARRSTHAQVLHEVGERILCGVFASGAIMPSETALSDELQVSRPVLREAIKVLAAKGLVDSRPKIGTRVKPREDWNMLDPDILAWGFASPEAEQYAIALSEMRRILEPAAAALAARRATDAQIERISLAYDRMASAAEDSEDSFAGDLAFHKAILAATGNAFLASTGHVIESALLFSFKLSSRNRGARTHSLPRHAAVLETIAAHDPEAAQHEMELLLDEAWADIAALLGVEAVPAVGARMPVRIGKVRRKQ</sequence>
<dbReference type="CDD" id="cd07377">
    <property type="entry name" value="WHTH_GntR"/>
    <property type="match status" value="1"/>
</dbReference>
<evidence type="ECO:0000256" key="2">
    <source>
        <dbReference type="ARBA" id="ARBA00023125"/>
    </source>
</evidence>
<dbReference type="AlphaFoldDB" id="A0A4R6WJL3"/>
<dbReference type="Gene3D" id="1.10.10.10">
    <property type="entry name" value="Winged helix-like DNA-binding domain superfamily/Winged helix DNA-binding domain"/>
    <property type="match status" value="1"/>
</dbReference>
<dbReference type="InterPro" id="IPR008920">
    <property type="entry name" value="TF_FadR/GntR_C"/>
</dbReference>
<dbReference type="Pfam" id="PF00392">
    <property type="entry name" value="GntR"/>
    <property type="match status" value="1"/>
</dbReference>
<dbReference type="GO" id="GO:0003677">
    <property type="term" value="F:DNA binding"/>
    <property type="evidence" value="ECO:0007669"/>
    <property type="project" value="UniProtKB-KW"/>
</dbReference>
<dbReference type="GO" id="GO:0003700">
    <property type="term" value="F:DNA-binding transcription factor activity"/>
    <property type="evidence" value="ECO:0007669"/>
    <property type="project" value="InterPro"/>
</dbReference>
<dbReference type="SMART" id="SM00895">
    <property type="entry name" value="FCD"/>
    <property type="match status" value="1"/>
</dbReference>
<name>A0A4R6WJL3_9PROT</name>
<accession>A0A4R6WJL3</accession>
<dbReference type="InterPro" id="IPR011711">
    <property type="entry name" value="GntR_C"/>
</dbReference>
<keyword evidence="3" id="KW-0804">Transcription</keyword>
<dbReference type="RefSeq" id="WP_133614467.1">
    <property type="nucleotide sequence ID" value="NZ_SNYW01000011.1"/>
</dbReference>
<dbReference type="Proteomes" id="UP000295783">
    <property type="component" value="Unassembled WGS sequence"/>
</dbReference>
<dbReference type="SUPFAM" id="SSF48008">
    <property type="entry name" value="GntR ligand-binding domain-like"/>
    <property type="match status" value="1"/>
</dbReference>